<dbReference type="EMBL" id="CP109134">
    <property type="protein sequence ID" value="WSD09344.1"/>
    <property type="molecule type" value="Genomic_DNA"/>
</dbReference>
<keyword evidence="2" id="KW-1185">Reference proteome</keyword>
<dbReference type="RefSeq" id="WP_326755117.1">
    <property type="nucleotide sequence ID" value="NZ_CP109134.1"/>
</dbReference>
<name>A0ABZ1GT17_9ACTN</name>
<dbReference type="Proteomes" id="UP001335325">
    <property type="component" value="Chromosome"/>
</dbReference>
<reference evidence="1 2" key="1">
    <citation type="submission" date="2022-10" db="EMBL/GenBank/DDBJ databases">
        <title>The complete genomes of actinobacterial strains from the NBC collection.</title>
        <authorList>
            <person name="Joergensen T.S."/>
            <person name="Alvarez Arevalo M."/>
            <person name="Sterndorff E.B."/>
            <person name="Faurdal D."/>
            <person name="Vuksanovic O."/>
            <person name="Mourched A.-S."/>
            <person name="Charusanti P."/>
            <person name="Shaw S."/>
            <person name="Blin K."/>
            <person name="Weber T."/>
        </authorList>
    </citation>
    <scope>NUCLEOTIDE SEQUENCE [LARGE SCALE GENOMIC DNA]</scope>
    <source>
        <strain evidence="1 2">NBC 01753</strain>
    </source>
</reference>
<sequence>MAIIERPSGALVDDETGSFMLPDPWMVEQGYMRLKIIGGEPVIRITESGIEYLRGRLRAEGLGVQG</sequence>
<dbReference type="GeneID" id="91546653"/>
<accession>A0ABZ1GT17</accession>
<organism evidence="1 2">
    <name type="scientific">Streptomyces hirsutus</name>
    <dbReference type="NCBI Taxonomy" id="35620"/>
    <lineage>
        <taxon>Bacteria</taxon>
        <taxon>Bacillati</taxon>
        <taxon>Actinomycetota</taxon>
        <taxon>Actinomycetes</taxon>
        <taxon>Kitasatosporales</taxon>
        <taxon>Streptomycetaceae</taxon>
        <taxon>Streptomyces</taxon>
    </lineage>
</organism>
<evidence type="ECO:0000313" key="1">
    <source>
        <dbReference type="EMBL" id="WSD09344.1"/>
    </source>
</evidence>
<evidence type="ECO:0000313" key="2">
    <source>
        <dbReference type="Proteomes" id="UP001335325"/>
    </source>
</evidence>
<proteinExistence type="predicted"/>
<gene>
    <name evidence="1" type="ORF">OIE73_28785</name>
</gene>
<protein>
    <submittedName>
        <fullName evidence="1">Uncharacterized protein</fullName>
    </submittedName>
</protein>